<sequence>MTTTVGGRSVRVRVRPTSGVPLDLESVTTVVDGELAAFALDRRTSSDVQVLNQGAVGQ</sequence>
<dbReference type="RefSeq" id="WP_369745405.1">
    <property type="nucleotide sequence ID" value="NZ_CP165735.1"/>
</dbReference>
<dbReference type="EMBL" id="CP165735">
    <property type="protein sequence ID" value="XDV71246.1"/>
    <property type="molecule type" value="Genomic_DNA"/>
</dbReference>
<dbReference type="AlphaFoldDB" id="A0AB39YNV1"/>
<organism evidence="1">
    <name type="scientific">Paenarthrobacter sp. AMU7</name>
    <dbReference type="NCBI Taxonomy" id="3162492"/>
    <lineage>
        <taxon>Bacteria</taxon>
        <taxon>Bacillati</taxon>
        <taxon>Actinomycetota</taxon>
        <taxon>Actinomycetes</taxon>
        <taxon>Micrococcales</taxon>
        <taxon>Micrococcaceae</taxon>
        <taxon>Paenarthrobacter</taxon>
    </lineage>
</organism>
<name>A0AB39YNV1_9MICC</name>
<accession>A0AB39YNV1</accession>
<reference evidence="1" key="1">
    <citation type="submission" date="2024-07" db="EMBL/GenBank/DDBJ databases">
        <authorList>
            <person name="Li J."/>
            <person name="Wei H."/>
            <person name="Ma J."/>
        </authorList>
    </citation>
    <scope>NUCLEOTIDE SEQUENCE</scope>
    <source>
        <strain evidence="1">AMU7</strain>
    </source>
</reference>
<proteinExistence type="predicted"/>
<protein>
    <submittedName>
        <fullName evidence="1">Uncharacterized protein</fullName>
    </submittedName>
</protein>
<evidence type="ECO:0000313" key="1">
    <source>
        <dbReference type="EMBL" id="XDV71246.1"/>
    </source>
</evidence>
<gene>
    <name evidence="1" type="ORF">ABQM86_20180</name>
</gene>